<dbReference type="EMBL" id="FMWG01000019">
    <property type="protein sequence ID" value="SCZ73877.1"/>
    <property type="molecule type" value="Genomic_DNA"/>
</dbReference>
<dbReference type="STRING" id="1156985.SAMN04488118_11958"/>
<dbReference type="PANTHER" id="PTHR13812:SF19">
    <property type="entry name" value="KETIMINE REDUCTASE MU-CRYSTALLIN"/>
    <property type="match status" value="1"/>
</dbReference>
<name>A0A1G5RIL2_9RHOB</name>
<evidence type="ECO:0000313" key="1">
    <source>
        <dbReference type="EMBL" id="SCZ73877.1"/>
    </source>
</evidence>
<dbReference type="GO" id="GO:0005737">
    <property type="term" value="C:cytoplasm"/>
    <property type="evidence" value="ECO:0007669"/>
    <property type="project" value="TreeGrafter"/>
</dbReference>
<dbReference type="Pfam" id="PF02423">
    <property type="entry name" value="OCD_Mu_crystall"/>
    <property type="match status" value="1"/>
</dbReference>
<reference evidence="1 2" key="1">
    <citation type="submission" date="2016-10" db="EMBL/GenBank/DDBJ databases">
        <authorList>
            <person name="de Groot N.N."/>
        </authorList>
    </citation>
    <scope>NUCLEOTIDE SEQUENCE [LARGE SCALE GENOMIC DNA]</scope>
    <source>
        <strain evidence="1 2">U95</strain>
    </source>
</reference>
<dbReference type="PANTHER" id="PTHR13812">
    <property type="entry name" value="KETIMINE REDUCTASE MU-CRYSTALLIN"/>
    <property type="match status" value="1"/>
</dbReference>
<dbReference type="RefSeq" id="WP_090221217.1">
    <property type="nucleotide sequence ID" value="NZ_FMWG01000019.1"/>
</dbReference>
<protein>
    <submittedName>
        <fullName evidence="1">Ornithine cyclodeaminase</fullName>
    </submittedName>
</protein>
<dbReference type="PIRSF" id="PIRSF001439">
    <property type="entry name" value="CryM"/>
    <property type="match status" value="1"/>
</dbReference>
<gene>
    <name evidence="1" type="ORF">SAMN04488118_11958</name>
</gene>
<dbReference type="InterPro" id="IPR023401">
    <property type="entry name" value="ODC_N"/>
</dbReference>
<dbReference type="AlphaFoldDB" id="A0A1G5RIL2"/>
<accession>A0A1G5RIL2</accession>
<dbReference type="InterPro" id="IPR003462">
    <property type="entry name" value="ODC_Mu_crystall"/>
</dbReference>
<dbReference type="Proteomes" id="UP000198767">
    <property type="component" value="Unassembled WGS sequence"/>
</dbReference>
<dbReference type="InterPro" id="IPR036291">
    <property type="entry name" value="NAD(P)-bd_dom_sf"/>
</dbReference>
<organism evidence="1 2">
    <name type="scientific">Epibacterium ulvae</name>
    <dbReference type="NCBI Taxonomy" id="1156985"/>
    <lineage>
        <taxon>Bacteria</taxon>
        <taxon>Pseudomonadati</taxon>
        <taxon>Pseudomonadota</taxon>
        <taxon>Alphaproteobacteria</taxon>
        <taxon>Rhodobacterales</taxon>
        <taxon>Roseobacteraceae</taxon>
        <taxon>Epibacterium</taxon>
    </lineage>
</organism>
<proteinExistence type="predicted"/>
<dbReference type="Gene3D" id="3.40.50.720">
    <property type="entry name" value="NAD(P)-binding Rossmann-like Domain"/>
    <property type="match status" value="1"/>
</dbReference>
<dbReference type="OrthoDB" id="9785971at2"/>
<sequence>MNTPPIILDAAAVAKRLPQIDVLHEMRQLFFGLGGAQAVQPPQTLTLLPENKGDFITYQGADTNTGVFGAKLSPYLVTEGKPLITAWTVLMSSETGQPLCLCDAGVLTAERTAATTALAVDLLAGKNAEKIVIIGSGAVAAAHWRHVQNLRPWQQVKLYSPNLRTGSDVWAQWQTICPYAVCAESADAAVQDADVVMLCTSSGTPVVDHAAFKPNALVTSISTNVHRAHEVEPAFLNTAQVYCDYRATTPITAGEMVLAAQDHGWSADDLRGDLGELSIGTCPTPDDGSPVFFRSVGLGLEDIAIAHAIYRAACA</sequence>
<evidence type="ECO:0000313" key="2">
    <source>
        <dbReference type="Proteomes" id="UP000198767"/>
    </source>
</evidence>
<dbReference type="SUPFAM" id="SSF51735">
    <property type="entry name" value="NAD(P)-binding Rossmann-fold domains"/>
    <property type="match status" value="1"/>
</dbReference>
<keyword evidence="2" id="KW-1185">Reference proteome</keyword>
<dbReference type="Gene3D" id="3.30.1780.10">
    <property type="entry name" value="ornithine cyclodeaminase, domain 1"/>
    <property type="match status" value="1"/>
</dbReference>